<protein>
    <submittedName>
        <fullName evidence="1">Uncharacterized protein</fullName>
    </submittedName>
</protein>
<reference evidence="2" key="1">
    <citation type="journal article" date="2005" name="Nature">
        <title>The map-based sequence of the rice genome.</title>
        <authorList>
            <consortium name="International rice genome sequencing project (IRGSP)"/>
            <person name="Matsumoto T."/>
            <person name="Wu J."/>
            <person name="Kanamori H."/>
            <person name="Katayose Y."/>
            <person name="Fujisawa M."/>
            <person name="Namiki N."/>
            <person name="Mizuno H."/>
            <person name="Yamamoto K."/>
            <person name="Antonio B.A."/>
            <person name="Baba T."/>
            <person name="Sakata K."/>
            <person name="Nagamura Y."/>
            <person name="Aoki H."/>
            <person name="Arikawa K."/>
            <person name="Arita K."/>
            <person name="Bito T."/>
            <person name="Chiden Y."/>
            <person name="Fujitsuka N."/>
            <person name="Fukunaka R."/>
            <person name="Hamada M."/>
            <person name="Harada C."/>
            <person name="Hayashi A."/>
            <person name="Hijishita S."/>
            <person name="Honda M."/>
            <person name="Hosokawa S."/>
            <person name="Ichikawa Y."/>
            <person name="Idonuma A."/>
            <person name="Iijima M."/>
            <person name="Ikeda M."/>
            <person name="Ikeno M."/>
            <person name="Ito K."/>
            <person name="Ito S."/>
            <person name="Ito T."/>
            <person name="Ito Y."/>
            <person name="Ito Y."/>
            <person name="Iwabuchi A."/>
            <person name="Kamiya K."/>
            <person name="Karasawa W."/>
            <person name="Kurita K."/>
            <person name="Katagiri S."/>
            <person name="Kikuta A."/>
            <person name="Kobayashi H."/>
            <person name="Kobayashi N."/>
            <person name="Machita K."/>
            <person name="Maehara T."/>
            <person name="Masukawa M."/>
            <person name="Mizubayashi T."/>
            <person name="Mukai Y."/>
            <person name="Nagasaki H."/>
            <person name="Nagata Y."/>
            <person name="Naito S."/>
            <person name="Nakashima M."/>
            <person name="Nakama Y."/>
            <person name="Nakamichi Y."/>
            <person name="Nakamura M."/>
            <person name="Meguro A."/>
            <person name="Negishi M."/>
            <person name="Ohta I."/>
            <person name="Ohta T."/>
            <person name="Okamoto M."/>
            <person name="Ono N."/>
            <person name="Saji S."/>
            <person name="Sakaguchi M."/>
            <person name="Sakai K."/>
            <person name="Shibata M."/>
            <person name="Shimokawa T."/>
            <person name="Song J."/>
            <person name="Takazaki Y."/>
            <person name="Terasawa K."/>
            <person name="Tsugane M."/>
            <person name="Tsuji K."/>
            <person name="Ueda S."/>
            <person name="Waki K."/>
            <person name="Yamagata H."/>
            <person name="Yamamoto M."/>
            <person name="Yamamoto S."/>
            <person name="Yamane H."/>
            <person name="Yoshiki S."/>
            <person name="Yoshihara R."/>
            <person name="Yukawa K."/>
            <person name="Zhong H."/>
            <person name="Yano M."/>
            <person name="Yuan Q."/>
            <person name="Ouyang S."/>
            <person name="Liu J."/>
            <person name="Jones K.M."/>
            <person name="Gansberger K."/>
            <person name="Moffat K."/>
            <person name="Hill J."/>
            <person name="Bera J."/>
            <person name="Fadrosh D."/>
            <person name="Jin S."/>
            <person name="Johri S."/>
            <person name="Kim M."/>
            <person name="Overton L."/>
            <person name="Reardon M."/>
            <person name="Tsitrin T."/>
            <person name="Vuong H."/>
            <person name="Weaver B."/>
            <person name="Ciecko A."/>
            <person name="Tallon L."/>
            <person name="Jackson J."/>
            <person name="Pai G."/>
            <person name="Aken S.V."/>
            <person name="Utterback T."/>
            <person name="Reidmuller S."/>
            <person name="Feldblyum T."/>
            <person name="Hsiao J."/>
            <person name="Zismann V."/>
            <person name="Iobst S."/>
            <person name="de Vazeille A.R."/>
            <person name="Buell C.R."/>
            <person name="Ying K."/>
            <person name="Li Y."/>
            <person name="Lu T."/>
            <person name="Huang Y."/>
            <person name="Zhao Q."/>
            <person name="Feng Q."/>
            <person name="Zhang L."/>
            <person name="Zhu J."/>
            <person name="Weng Q."/>
            <person name="Mu J."/>
            <person name="Lu Y."/>
            <person name="Fan D."/>
            <person name="Liu Y."/>
            <person name="Guan J."/>
            <person name="Zhang Y."/>
            <person name="Yu S."/>
            <person name="Liu X."/>
            <person name="Zhang Y."/>
            <person name="Hong G."/>
            <person name="Han B."/>
            <person name="Choisne N."/>
            <person name="Demange N."/>
            <person name="Orjeda G."/>
            <person name="Samain S."/>
            <person name="Cattolico L."/>
            <person name="Pelletier E."/>
            <person name="Couloux A."/>
            <person name="Segurens B."/>
            <person name="Wincker P."/>
            <person name="D'Hont A."/>
            <person name="Scarpelli C."/>
            <person name="Weissenbach J."/>
            <person name="Salanoubat M."/>
            <person name="Quetier F."/>
            <person name="Yu Y."/>
            <person name="Kim H.R."/>
            <person name="Rambo T."/>
            <person name="Currie J."/>
            <person name="Collura K."/>
            <person name="Luo M."/>
            <person name="Yang T."/>
            <person name="Ammiraju J.S.S."/>
            <person name="Engler F."/>
            <person name="Soderlund C."/>
            <person name="Wing R.A."/>
            <person name="Palmer L.E."/>
            <person name="de la Bastide M."/>
            <person name="Spiegel L."/>
            <person name="Nascimento L."/>
            <person name="Zutavern T."/>
            <person name="O'Shaughnessy A."/>
            <person name="Dike S."/>
            <person name="Dedhia N."/>
            <person name="Preston R."/>
            <person name="Balija V."/>
            <person name="McCombie W.R."/>
            <person name="Chow T."/>
            <person name="Chen H."/>
            <person name="Chung M."/>
            <person name="Chen C."/>
            <person name="Shaw J."/>
            <person name="Wu H."/>
            <person name="Hsiao K."/>
            <person name="Chao Y."/>
            <person name="Chu M."/>
            <person name="Cheng C."/>
            <person name="Hour A."/>
            <person name="Lee P."/>
            <person name="Lin S."/>
            <person name="Lin Y."/>
            <person name="Liou J."/>
            <person name="Liu S."/>
            <person name="Hsing Y."/>
            <person name="Raghuvanshi S."/>
            <person name="Mohanty A."/>
            <person name="Bharti A.K."/>
            <person name="Gaur A."/>
            <person name="Gupta V."/>
            <person name="Kumar D."/>
            <person name="Ravi V."/>
            <person name="Vij S."/>
            <person name="Kapur A."/>
            <person name="Khurana P."/>
            <person name="Khurana P."/>
            <person name="Khurana J.P."/>
            <person name="Tyagi A.K."/>
            <person name="Gaikwad K."/>
            <person name="Singh A."/>
            <person name="Dalal V."/>
            <person name="Srivastava S."/>
            <person name="Dixit A."/>
            <person name="Pal A.K."/>
            <person name="Ghazi I.A."/>
            <person name="Yadav M."/>
            <person name="Pandit A."/>
            <person name="Bhargava A."/>
            <person name="Sureshbabu K."/>
            <person name="Batra K."/>
            <person name="Sharma T.R."/>
            <person name="Mohapatra T."/>
            <person name="Singh N.K."/>
            <person name="Messing J."/>
            <person name="Nelson A.B."/>
            <person name="Fuks G."/>
            <person name="Kavchok S."/>
            <person name="Keizer G."/>
            <person name="Linton E."/>
            <person name="Llaca V."/>
            <person name="Song R."/>
            <person name="Tanyolac B."/>
            <person name="Young S."/>
            <person name="Ho-Il K."/>
            <person name="Hahn J.H."/>
            <person name="Sangsakoo G."/>
            <person name="Vanavichit A."/>
            <person name="de Mattos Luiz.A.T."/>
            <person name="Zimmer P.D."/>
            <person name="Malone G."/>
            <person name="Dellagostin O."/>
            <person name="de Oliveira A.C."/>
            <person name="Bevan M."/>
            <person name="Bancroft I."/>
            <person name="Minx P."/>
            <person name="Cordum H."/>
            <person name="Wilson R."/>
            <person name="Cheng Z."/>
            <person name="Jin W."/>
            <person name="Jiang J."/>
            <person name="Leong S.A."/>
            <person name="Iwama H."/>
            <person name="Gojobori T."/>
            <person name="Itoh T."/>
            <person name="Niimura Y."/>
            <person name="Fujii Y."/>
            <person name="Habara T."/>
            <person name="Sakai H."/>
            <person name="Sato Y."/>
            <person name="Wilson G."/>
            <person name="Kumar K."/>
            <person name="McCouch S."/>
            <person name="Juretic N."/>
            <person name="Hoen D."/>
            <person name="Wright S."/>
            <person name="Bruskiewich R."/>
            <person name="Bureau T."/>
            <person name="Miyao A."/>
            <person name="Hirochika H."/>
            <person name="Nishikawa T."/>
            <person name="Kadowaki K."/>
            <person name="Sugiura M."/>
            <person name="Burr B."/>
            <person name="Sasaki T."/>
        </authorList>
    </citation>
    <scope>NUCLEOTIDE SEQUENCE [LARGE SCALE GENOMIC DNA]</scope>
    <source>
        <strain evidence="2">cv. Nipponbare</strain>
    </source>
</reference>
<dbReference type="AlphaFoldDB" id="Q53PL4"/>
<sequence>MRSKGGGSRRKPKIAFLIGYIRFWSRDLIMGFYGPCLIGIHDKHKPKSDYIREGHNNEEHRYHLNVAVAKCGPISHGTKGICEEIEMMRSKGCNGERRNCKAPQPLEKHVGALFCVEEGRRCGSTSRRKKRFYVEKGRRLEEAARLICVA</sequence>
<dbReference type="EMBL" id="AC120534">
    <property type="protein sequence ID" value="AAX95457.1"/>
    <property type="molecule type" value="Genomic_DNA"/>
</dbReference>
<organism evidence="1 2">
    <name type="scientific">Oryza sativa subsp. japonica</name>
    <name type="common">Rice</name>
    <dbReference type="NCBI Taxonomy" id="39947"/>
    <lineage>
        <taxon>Eukaryota</taxon>
        <taxon>Viridiplantae</taxon>
        <taxon>Streptophyta</taxon>
        <taxon>Embryophyta</taxon>
        <taxon>Tracheophyta</taxon>
        <taxon>Spermatophyta</taxon>
        <taxon>Magnoliopsida</taxon>
        <taxon>Liliopsida</taxon>
        <taxon>Poales</taxon>
        <taxon>Poaceae</taxon>
        <taxon>BOP clade</taxon>
        <taxon>Oryzoideae</taxon>
        <taxon>Oryzeae</taxon>
        <taxon>Oryzinae</taxon>
        <taxon>Oryza</taxon>
        <taxon>Oryza sativa</taxon>
    </lineage>
</organism>
<accession>Q53PL4</accession>
<proteinExistence type="predicted"/>
<name>Q53PL4_ORYSJ</name>
<reference evidence="2" key="2">
    <citation type="journal article" date="2008" name="Nucleic Acids Res.">
        <title>The rice annotation project database (RAP-DB): 2008 update.</title>
        <authorList>
            <consortium name="The rice annotation project (RAP)"/>
        </authorList>
    </citation>
    <scope>GENOME REANNOTATION</scope>
    <source>
        <strain evidence="2">cv. Nipponbare</strain>
    </source>
</reference>
<evidence type="ECO:0000313" key="2">
    <source>
        <dbReference type="Proteomes" id="UP000000763"/>
    </source>
</evidence>
<dbReference type="Proteomes" id="UP000000763">
    <property type="component" value="Chromosome 11"/>
</dbReference>
<evidence type="ECO:0000313" key="1">
    <source>
        <dbReference type="EMBL" id="AAX95457.1"/>
    </source>
</evidence>